<feature type="domain" description="FAS1" evidence="3">
    <location>
        <begin position="27"/>
        <end position="176"/>
    </location>
</feature>
<dbReference type="PROSITE" id="PS50213">
    <property type="entry name" value="FAS1"/>
    <property type="match status" value="2"/>
</dbReference>
<keyword evidence="5" id="KW-1185">Reference proteome</keyword>
<dbReference type="Pfam" id="PF02469">
    <property type="entry name" value="Fasciclin"/>
    <property type="match status" value="2"/>
</dbReference>
<accession>A0AAD9MFP6</accession>
<feature type="signal peptide" evidence="2">
    <location>
        <begin position="1"/>
        <end position="17"/>
    </location>
</feature>
<dbReference type="Proteomes" id="UP001217918">
    <property type="component" value="Unassembled WGS sequence"/>
</dbReference>
<reference evidence="4" key="1">
    <citation type="journal article" date="2023" name="Mol. Plant Microbe Interact.">
        <title>Elucidating the Obligate Nature and Biological Capacity of an Invasive Fungal Corn Pathogen.</title>
        <authorList>
            <person name="MacCready J.S."/>
            <person name="Roggenkamp E.M."/>
            <person name="Gdanetz K."/>
            <person name="Chilvers M.I."/>
        </authorList>
    </citation>
    <scope>NUCLEOTIDE SEQUENCE</scope>
    <source>
        <strain evidence="4">PM02</strain>
    </source>
</reference>
<dbReference type="SMART" id="SM00554">
    <property type="entry name" value="FAS1"/>
    <property type="match status" value="2"/>
</dbReference>
<dbReference type="PANTHER" id="PTHR10900:SF77">
    <property type="entry name" value="FI19380P1"/>
    <property type="match status" value="1"/>
</dbReference>
<organism evidence="4 5">
    <name type="scientific">Phyllachora maydis</name>
    <dbReference type="NCBI Taxonomy" id="1825666"/>
    <lineage>
        <taxon>Eukaryota</taxon>
        <taxon>Fungi</taxon>
        <taxon>Dikarya</taxon>
        <taxon>Ascomycota</taxon>
        <taxon>Pezizomycotina</taxon>
        <taxon>Sordariomycetes</taxon>
        <taxon>Sordariomycetidae</taxon>
        <taxon>Phyllachorales</taxon>
        <taxon>Phyllachoraceae</taxon>
        <taxon>Phyllachora</taxon>
    </lineage>
</organism>
<evidence type="ECO:0000313" key="4">
    <source>
        <dbReference type="EMBL" id="KAK2071191.1"/>
    </source>
</evidence>
<evidence type="ECO:0000313" key="5">
    <source>
        <dbReference type="Proteomes" id="UP001217918"/>
    </source>
</evidence>
<evidence type="ECO:0000259" key="3">
    <source>
        <dbReference type="PROSITE" id="PS50213"/>
    </source>
</evidence>
<dbReference type="GO" id="GO:0000329">
    <property type="term" value="C:fungal-type vacuole membrane"/>
    <property type="evidence" value="ECO:0007669"/>
    <property type="project" value="TreeGrafter"/>
</dbReference>
<feature type="region of interest" description="Disordered" evidence="1">
    <location>
        <begin position="311"/>
        <end position="339"/>
    </location>
</feature>
<protein>
    <recommendedName>
        <fullName evidence="3">FAS1 domain-containing protein</fullName>
    </recommendedName>
</protein>
<dbReference type="InterPro" id="IPR036378">
    <property type="entry name" value="FAS1_dom_sf"/>
</dbReference>
<feature type="chain" id="PRO_5042285482" description="FAS1 domain-containing protein" evidence="2">
    <location>
        <begin position="18"/>
        <end position="366"/>
    </location>
</feature>
<name>A0AAD9MFP6_9PEZI</name>
<comment type="caution">
    <text evidence="4">The sequence shown here is derived from an EMBL/GenBank/DDBJ whole genome shotgun (WGS) entry which is preliminary data.</text>
</comment>
<evidence type="ECO:0000256" key="1">
    <source>
        <dbReference type="SAM" id="MobiDB-lite"/>
    </source>
</evidence>
<dbReference type="Gene3D" id="2.30.180.10">
    <property type="entry name" value="FAS1 domain"/>
    <property type="match status" value="2"/>
</dbReference>
<dbReference type="SUPFAM" id="SSF82153">
    <property type="entry name" value="FAS1 domain"/>
    <property type="match status" value="2"/>
</dbReference>
<dbReference type="InterPro" id="IPR050904">
    <property type="entry name" value="Adhesion/Biosynth-related"/>
</dbReference>
<dbReference type="FunFam" id="2.30.180.10:FF:000032">
    <property type="entry name" value="Fasciclin domain-containing protein, putative"/>
    <property type="match status" value="1"/>
</dbReference>
<sequence length="366" mass="36116">MLLKHTVALALAQLGAAQSGGDAPSNRSLADALASQNATLSTLNSILAGQPGLVNALSSAQNITILAPSNEAFSSFLSGPGADVSSDAGAVAALLTYHVVHGAYYANDILALNGTQVFPTLLTNETYANVTGGQRVGVSGSAGAVHIFSGLGTNSSVTTPNVNFTGGTIHIIDQVLTIPPSDTALLSAGNLSALAGALTQADLGTTVSGLKDVTIFAPTNAAFGAISGIVANLSTAELTGILTYHVVHGRVIYAQDIKNGSTAQALNNGTLKFTVEPDGSVFVNGAKVVATNNFAANGVVHLIDNVLNPNNTATPPPSATTGTPAFGAPAPTGSHSPGSAAAGLGTQGAVAAAALFGGLAVLANVF</sequence>
<keyword evidence="2" id="KW-0732">Signal</keyword>
<dbReference type="AlphaFoldDB" id="A0AAD9MFP6"/>
<dbReference type="PANTHER" id="PTHR10900">
    <property type="entry name" value="PERIOSTIN-RELATED"/>
    <property type="match status" value="1"/>
</dbReference>
<feature type="domain" description="FAS1" evidence="3">
    <location>
        <begin position="178"/>
        <end position="307"/>
    </location>
</feature>
<dbReference type="EMBL" id="JAQQPM010000004">
    <property type="protein sequence ID" value="KAK2071191.1"/>
    <property type="molecule type" value="Genomic_DNA"/>
</dbReference>
<dbReference type="InterPro" id="IPR000782">
    <property type="entry name" value="FAS1_domain"/>
</dbReference>
<gene>
    <name evidence="4" type="ORF">P8C59_005634</name>
</gene>
<dbReference type="GO" id="GO:0016236">
    <property type="term" value="P:macroautophagy"/>
    <property type="evidence" value="ECO:0007669"/>
    <property type="project" value="TreeGrafter"/>
</dbReference>
<proteinExistence type="predicted"/>
<evidence type="ECO:0000256" key="2">
    <source>
        <dbReference type="SAM" id="SignalP"/>
    </source>
</evidence>
<feature type="compositionally biased region" description="Low complexity" evidence="1">
    <location>
        <begin position="311"/>
        <end position="333"/>
    </location>
</feature>